<dbReference type="Gene3D" id="1.10.287.110">
    <property type="entry name" value="DnaJ domain"/>
    <property type="match status" value="1"/>
</dbReference>
<dbReference type="PRINTS" id="PR00625">
    <property type="entry name" value="JDOMAIN"/>
</dbReference>
<evidence type="ECO:0000259" key="1">
    <source>
        <dbReference type="PROSITE" id="PS50076"/>
    </source>
</evidence>
<keyword evidence="3" id="KW-1185">Reference proteome</keyword>
<dbReference type="Proteomes" id="UP000593568">
    <property type="component" value="Unassembled WGS sequence"/>
</dbReference>
<accession>A0A7J9DZ48</accession>
<dbReference type="CDD" id="cd06257">
    <property type="entry name" value="DnaJ"/>
    <property type="match status" value="1"/>
</dbReference>
<reference evidence="2 3" key="1">
    <citation type="journal article" date="2019" name="Genome Biol. Evol.">
        <title>Insights into the evolution of the New World diploid cottons (Gossypium, subgenus Houzingenia) based on genome sequencing.</title>
        <authorList>
            <person name="Grover C.E."/>
            <person name="Arick M.A. 2nd"/>
            <person name="Thrash A."/>
            <person name="Conover J.L."/>
            <person name="Sanders W.S."/>
            <person name="Peterson D.G."/>
            <person name="Frelichowski J.E."/>
            <person name="Scheffler J.A."/>
            <person name="Scheffler B.E."/>
            <person name="Wendel J.F."/>
        </authorList>
    </citation>
    <scope>NUCLEOTIDE SEQUENCE [LARGE SCALE GENOMIC DNA]</scope>
    <source>
        <strain evidence="2">8</strain>
        <tissue evidence="2">Leaf</tissue>
    </source>
</reference>
<dbReference type="InterPro" id="IPR001623">
    <property type="entry name" value="DnaJ_domain"/>
</dbReference>
<dbReference type="EMBL" id="JABEZW010000005">
    <property type="protein sequence ID" value="MBA0765784.1"/>
    <property type="molecule type" value="Genomic_DNA"/>
</dbReference>
<gene>
    <name evidence="2" type="ORF">Gotri_014928</name>
</gene>
<comment type="caution">
    <text evidence="2">The sequence shown here is derived from an EMBL/GenBank/DDBJ whole genome shotgun (WGS) entry which is preliminary data.</text>
</comment>
<dbReference type="PANTHER" id="PTHR44743">
    <property type="entry name" value="PUTATIVE, EXPRESSED-RELATED"/>
    <property type="match status" value="1"/>
</dbReference>
<dbReference type="AlphaFoldDB" id="A0A7J9DZ48"/>
<dbReference type="SUPFAM" id="SSF46565">
    <property type="entry name" value="Chaperone J-domain"/>
    <property type="match status" value="1"/>
</dbReference>
<organism evidence="2 3">
    <name type="scientific">Gossypium trilobum</name>
    <dbReference type="NCBI Taxonomy" id="34281"/>
    <lineage>
        <taxon>Eukaryota</taxon>
        <taxon>Viridiplantae</taxon>
        <taxon>Streptophyta</taxon>
        <taxon>Embryophyta</taxon>
        <taxon>Tracheophyta</taxon>
        <taxon>Spermatophyta</taxon>
        <taxon>Magnoliopsida</taxon>
        <taxon>eudicotyledons</taxon>
        <taxon>Gunneridae</taxon>
        <taxon>Pentapetalae</taxon>
        <taxon>rosids</taxon>
        <taxon>malvids</taxon>
        <taxon>Malvales</taxon>
        <taxon>Malvaceae</taxon>
        <taxon>Malvoideae</taxon>
        <taxon>Gossypium</taxon>
    </lineage>
</organism>
<dbReference type="PANTHER" id="PTHR44743:SF10">
    <property type="entry name" value="J DOMAIN-CONTAINING PROTEIN"/>
    <property type="match status" value="1"/>
</dbReference>
<protein>
    <recommendedName>
        <fullName evidence="1">J domain-containing protein</fullName>
    </recommendedName>
</protein>
<name>A0A7J9DZ48_9ROSI</name>
<evidence type="ECO:0000313" key="2">
    <source>
        <dbReference type="EMBL" id="MBA0765784.1"/>
    </source>
</evidence>
<dbReference type="Pfam" id="PF00226">
    <property type="entry name" value="DnaJ"/>
    <property type="match status" value="1"/>
</dbReference>
<feature type="domain" description="J" evidence="1">
    <location>
        <begin position="7"/>
        <end position="104"/>
    </location>
</feature>
<dbReference type="PROSITE" id="PS50076">
    <property type="entry name" value="DNAJ_2"/>
    <property type="match status" value="1"/>
</dbReference>
<dbReference type="InterPro" id="IPR036869">
    <property type="entry name" value="J_dom_sf"/>
</dbReference>
<dbReference type="SMART" id="SM00271">
    <property type="entry name" value="DnaJ"/>
    <property type="match status" value="1"/>
</dbReference>
<sequence length="225" mass="26082">GEPALPSYYNVLGVKVDASIQDIKRAYRKLAMLYKKSEEHQLMVCLFCEYEEQQWHPDRWTRTPSLLSEAKHKFQQIQEAYSGNLFVSVVLSDQRKRTLYDAGLYDPEDEEDEGFSDFMEEMISLMSQTRKEEKVCSLEELQKMLWDMAQGFESPSWFSIGASGTFGNTTLNEWGWDGHTCWILVRDVLVFLGFGSSVLAWQDQIAWASNTPHLWCNFINCSLTK</sequence>
<proteinExistence type="predicted"/>
<evidence type="ECO:0000313" key="3">
    <source>
        <dbReference type="Proteomes" id="UP000593568"/>
    </source>
</evidence>
<feature type="non-terminal residue" evidence="2">
    <location>
        <position position="225"/>
    </location>
</feature>